<evidence type="ECO:0000313" key="8">
    <source>
        <dbReference type="Proteomes" id="UP000007875"/>
    </source>
</evidence>
<dbReference type="Proteomes" id="UP000007875">
    <property type="component" value="Unassembled WGS sequence"/>
</dbReference>
<name>H2ZQ73_CIOSA</name>
<dbReference type="OMA" id="IKANHAD"/>
<evidence type="ECO:0000256" key="5">
    <source>
        <dbReference type="SAM" id="Phobius"/>
    </source>
</evidence>
<evidence type="ECO:0000256" key="4">
    <source>
        <dbReference type="ARBA" id="ARBA00023136"/>
    </source>
</evidence>
<dbReference type="SUPFAM" id="SSF49842">
    <property type="entry name" value="TNF-like"/>
    <property type="match status" value="1"/>
</dbReference>
<keyword evidence="3" id="KW-0202">Cytokine</keyword>
<reference evidence="8" key="1">
    <citation type="submission" date="2003-08" db="EMBL/GenBank/DDBJ databases">
        <authorList>
            <person name="Birren B."/>
            <person name="Nusbaum C."/>
            <person name="Abebe A."/>
            <person name="Abouelleil A."/>
            <person name="Adekoya E."/>
            <person name="Ait-zahra M."/>
            <person name="Allen N."/>
            <person name="Allen T."/>
            <person name="An P."/>
            <person name="Anderson M."/>
            <person name="Anderson S."/>
            <person name="Arachchi H."/>
            <person name="Armbruster J."/>
            <person name="Bachantsang P."/>
            <person name="Baldwin J."/>
            <person name="Barry A."/>
            <person name="Bayul T."/>
            <person name="Blitshsteyn B."/>
            <person name="Bloom T."/>
            <person name="Blye J."/>
            <person name="Boguslavskiy L."/>
            <person name="Borowsky M."/>
            <person name="Boukhgalter B."/>
            <person name="Brunache A."/>
            <person name="Butler J."/>
            <person name="Calixte N."/>
            <person name="Calvo S."/>
            <person name="Camarata J."/>
            <person name="Campo K."/>
            <person name="Chang J."/>
            <person name="Cheshatsang Y."/>
            <person name="Citroen M."/>
            <person name="Collymore A."/>
            <person name="Considine T."/>
            <person name="Cook A."/>
            <person name="Cooke P."/>
            <person name="Corum B."/>
            <person name="Cuomo C."/>
            <person name="David R."/>
            <person name="Dawoe T."/>
            <person name="Degray S."/>
            <person name="Dodge S."/>
            <person name="Dooley K."/>
            <person name="Dorje P."/>
            <person name="Dorjee K."/>
            <person name="Dorris L."/>
            <person name="Duffey N."/>
            <person name="Dupes A."/>
            <person name="Elkins T."/>
            <person name="Engels R."/>
            <person name="Erickson J."/>
            <person name="Farina A."/>
            <person name="Faro S."/>
            <person name="Ferreira P."/>
            <person name="Fischer H."/>
            <person name="Fitzgerald M."/>
            <person name="Foley K."/>
            <person name="Gage D."/>
            <person name="Galagan J."/>
            <person name="Gearin G."/>
            <person name="Gnerre S."/>
            <person name="Gnirke A."/>
            <person name="Goyette A."/>
            <person name="Graham J."/>
            <person name="Grandbois E."/>
            <person name="Gyaltsen K."/>
            <person name="Hafez N."/>
            <person name="Hagopian D."/>
            <person name="Hagos B."/>
            <person name="Hall J."/>
            <person name="Hatcher B."/>
            <person name="Heller A."/>
            <person name="Higgins H."/>
            <person name="Honan T."/>
            <person name="Horn A."/>
            <person name="Houde N."/>
            <person name="Hughes L."/>
            <person name="Hulme W."/>
            <person name="Husby E."/>
            <person name="Iliev I."/>
            <person name="Jaffe D."/>
            <person name="Jones C."/>
            <person name="Kamal M."/>
            <person name="Kamat A."/>
            <person name="Kamvysselis M."/>
            <person name="Karlsson E."/>
            <person name="Kells C."/>
            <person name="Kieu A."/>
            <person name="Kisner P."/>
            <person name="Kodira C."/>
            <person name="Kulbokas E."/>
            <person name="Labutti K."/>
            <person name="Lama D."/>
            <person name="Landers T."/>
            <person name="Leger J."/>
            <person name="Levine S."/>
            <person name="Lewis D."/>
            <person name="Lewis T."/>
            <person name="Lindblad-toh K."/>
            <person name="Liu X."/>
            <person name="Lokyitsang T."/>
            <person name="Lokyitsang Y."/>
            <person name="Lucien O."/>
            <person name="Lui A."/>
            <person name="Ma L.J."/>
            <person name="Mabbitt R."/>
            <person name="Macdonald J."/>
            <person name="Maclean C."/>
            <person name="Major J."/>
            <person name="Manning J."/>
            <person name="Marabella R."/>
            <person name="Maru K."/>
            <person name="Matthews C."/>
            <person name="Mauceli E."/>
            <person name="Mccarthy M."/>
            <person name="Mcdonough S."/>
            <person name="Mcghee T."/>
            <person name="Meldrim J."/>
            <person name="Meneus L."/>
            <person name="Mesirov J."/>
            <person name="Mihalev A."/>
            <person name="Mihova T."/>
            <person name="Mikkelsen T."/>
            <person name="Mlenga V."/>
            <person name="Moru K."/>
            <person name="Mozes J."/>
            <person name="Mulrain L."/>
            <person name="Munson G."/>
            <person name="Naylor J."/>
            <person name="Newes C."/>
            <person name="Nguyen C."/>
            <person name="Nguyen N."/>
            <person name="Nguyen T."/>
            <person name="Nicol R."/>
            <person name="Nielsen C."/>
            <person name="Nizzari M."/>
            <person name="Norbu C."/>
            <person name="Norbu N."/>
            <person name="O'donnell P."/>
            <person name="Okoawo O."/>
            <person name="O'leary S."/>
            <person name="Omotosho B."/>
            <person name="O'neill K."/>
            <person name="Osman S."/>
            <person name="Parker S."/>
            <person name="Perrin D."/>
            <person name="Phunkhang P."/>
            <person name="Piqani B."/>
            <person name="Purcell S."/>
            <person name="Rachupka T."/>
            <person name="Ramasamy U."/>
            <person name="Rameau R."/>
            <person name="Ray V."/>
            <person name="Raymond C."/>
            <person name="Retta R."/>
            <person name="Richardson S."/>
            <person name="Rise C."/>
            <person name="Rodriguez J."/>
            <person name="Rogers J."/>
            <person name="Rogov P."/>
            <person name="Rutman M."/>
            <person name="Schupbach R."/>
            <person name="Seaman C."/>
            <person name="Settipalli S."/>
            <person name="Sharpe T."/>
            <person name="Sheridan J."/>
            <person name="Sherpa N."/>
            <person name="Shi J."/>
            <person name="Smirnov S."/>
            <person name="Smith C."/>
            <person name="Sougnez C."/>
            <person name="Spencer B."/>
            <person name="Stalker J."/>
            <person name="Stange-thomann N."/>
            <person name="Stavropoulos S."/>
            <person name="Stetson K."/>
            <person name="Stone C."/>
            <person name="Stone S."/>
            <person name="Stubbs M."/>
            <person name="Talamas J."/>
            <person name="Tchuinga P."/>
            <person name="Tenzing P."/>
            <person name="Tesfaye S."/>
            <person name="Theodore J."/>
            <person name="Thoulutsang Y."/>
            <person name="Topham K."/>
            <person name="Towey S."/>
            <person name="Tsamla T."/>
            <person name="Tsomo N."/>
            <person name="Vallee D."/>
            <person name="Vassiliev H."/>
            <person name="Venkataraman V."/>
            <person name="Vinson J."/>
            <person name="Vo A."/>
            <person name="Wade C."/>
            <person name="Wang S."/>
            <person name="Wangchuk T."/>
            <person name="Wangdi T."/>
            <person name="Whittaker C."/>
            <person name="Wilkinson J."/>
            <person name="Wu Y."/>
            <person name="Wyman D."/>
            <person name="Yadav S."/>
            <person name="Yang S."/>
            <person name="Yang X."/>
            <person name="Yeager S."/>
            <person name="Yee E."/>
            <person name="Young G."/>
            <person name="Zainoun J."/>
            <person name="Zembeck L."/>
            <person name="Zimmer A."/>
            <person name="Zody M."/>
            <person name="Lander E."/>
        </authorList>
    </citation>
    <scope>NUCLEOTIDE SEQUENCE [LARGE SCALE GENOMIC DNA]</scope>
</reference>
<evidence type="ECO:0000256" key="3">
    <source>
        <dbReference type="ARBA" id="ARBA00022514"/>
    </source>
</evidence>
<dbReference type="GO" id="GO:0006955">
    <property type="term" value="P:immune response"/>
    <property type="evidence" value="ECO:0007669"/>
    <property type="project" value="InterPro"/>
</dbReference>
<dbReference type="HOGENOM" id="CLU_1115445_0_0_1"/>
<protein>
    <recommendedName>
        <fullName evidence="6">THD domain-containing protein</fullName>
    </recommendedName>
</protein>
<dbReference type="Ensembl" id="ENSCSAVT00000019952.1">
    <property type="protein sequence ID" value="ENSCSAVP00000019739.1"/>
    <property type="gene ID" value="ENSCSAVG00000011575.1"/>
</dbReference>
<dbReference type="InterPro" id="IPR008983">
    <property type="entry name" value="Tumour_necrosis_fac-like_dom"/>
</dbReference>
<dbReference type="InterPro" id="IPR006052">
    <property type="entry name" value="TNF_dom"/>
</dbReference>
<dbReference type="GO" id="GO:0005615">
    <property type="term" value="C:extracellular space"/>
    <property type="evidence" value="ECO:0007669"/>
    <property type="project" value="UniProtKB-KW"/>
</dbReference>
<evidence type="ECO:0000313" key="7">
    <source>
        <dbReference type="Ensembl" id="ENSCSAVP00000019739.1"/>
    </source>
</evidence>
<dbReference type="PANTHER" id="PTHR11471">
    <property type="entry name" value="TUMOR NECROSIS FACTOR FAMILY MEMBER"/>
    <property type="match status" value="1"/>
</dbReference>
<sequence length="268" mass="29904">MNDKAICLSPIFSSKLDGEVMMTSRPRHNMSSSVLVTLIVLCVVLICHSIYLTTKLERINEGIKANHADISNIQSKCRSLSRQYENTNNETLSHQRAKRYSGAAFVGAHVVGRRGARISRSQAYRQSPSAYFEWDTQNVALSDIRLVLVDDAGHGGTFLKIRTSGYYFIYSQINYYGKGLAPIGHETVRINGNNEEVLMGTQVYQRIGSARYGIGNRASNSDSGYHGGMFYLVEGTKVGVRPMVRNIGSQFFVMQATKSFFGLYFLHS</sequence>
<comment type="subcellular location">
    <subcellularLocation>
        <location evidence="1">Membrane</location>
    </subcellularLocation>
</comment>
<dbReference type="GO" id="GO:0005164">
    <property type="term" value="F:tumor necrosis factor receptor binding"/>
    <property type="evidence" value="ECO:0007669"/>
    <property type="project" value="InterPro"/>
</dbReference>
<comment type="similarity">
    <text evidence="2">Belongs to the tumor necrosis factor family.</text>
</comment>
<evidence type="ECO:0000259" key="6">
    <source>
        <dbReference type="Pfam" id="PF00229"/>
    </source>
</evidence>
<proteinExistence type="inferred from homology"/>
<dbReference type="AlphaFoldDB" id="H2ZQ73"/>
<dbReference type="PANTHER" id="PTHR11471:SF13">
    <property type="entry name" value="TNF FAMILY PROFILE DOMAIN-CONTAINING PROTEIN"/>
    <property type="match status" value="1"/>
</dbReference>
<dbReference type="GO" id="GO:0005125">
    <property type="term" value="F:cytokine activity"/>
    <property type="evidence" value="ECO:0007669"/>
    <property type="project" value="UniProtKB-KW"/>
</dbReference>
<dbReference type="GeneTree" id="ENSGT00390000003457"/>
<dbReference type="eggNOG" id="ENOG502SD9U">
    <property type="taxonomic scope" value="Eukaryota"/>
</dbReference>
<feature type="transmembrane region" description="Helical" evidence="5">
    <location>
        <begin position="30"/>
        <end position="52"/>
    </location>
</feature>
<keyword evidence="8" id="KW-1185">Reference proteome</keyword>
<keyword evidence="4 5" id="KW-0472">Membrane</keyword>
<dbReference type="Pfam" id="PF00229">
    <property type="entry name" value="TNF"/>
    <property type="match status" value="1"/>
</dbReference>
<keyword evidence="5" id="KW-1133">Transmembrane helix</keyword>
<accession>H2ZQ73</accession>
<feature type="domain" description="THD" evidence="6">
    <location>
        <begin position="157"/>
        <end position="264"/>
    </location>
</feature>
<evidence type="ECO:0000256" key="1">
    <source>
        <dbReference type="ARBA" id="ARBA00004370"/>
    </source>
</evidence>
<dbReference type="Gene3D" id="2.60.120.40">
    <property type="match status" value="1"/>
</dbReference>
<dbReference type="InParanoid" id="H2ZQ73"/>
<reference evidence="7" key="2">
    <citation type="submission" date="2025-08" db="UniProtKB">
        <authorList>
            <consortium name="Ensembl"/>
        </authorList>
    </citation>
    <scope>IDENTIFICATION</scope>
</reference>
<organism evidence="7 8">
    <name type="scientific">Ciona savignyi</name>
    <name type="common">Pacific transparent sea squirt</name>
    <dbReference type="NCBI Taxonomy" id="51511"/>
    <lineage>
        <taxon>Eukaryota</taxon>
        <taxon>Metazoa</taxon>
        <taxon>Chordata</taxon>
        <taxon>Tunicata</taxon>
        <taxon>Ascidiacea</taxon>
        <taxon>Phlebobranchia</taxon>
        <taxon>Cionidae</taxon>
        <taxon>Ciona</taxon>
    </lineage>
</organism>
<reference evidence="7" key="3">
    <citation type="submission" date="2025-09" db="UniProtKB">
        <authorList>
            <consortium name="Ensembl"/>
        </authorList>
    </citation>
    <scope>IDENTIFICATION</scope>
</reference>
<evidence type="ECO:0000256" key="2">
    <source>
        <dbReference type="ARBA" id="ARBA00008670"/>
    </source>
</evidence>
<keyword evidence="5" id="KW-0812">Transmembrane</keyword>
<dbReference type="GO" id="GO:0016020">
    <property type="term" value="C:membrane"/>
    <property type="evidence" value="ECO:0007669"/>
    <property type="project" value="UniProtKB-SubCell"/>
</dbReference>